<gene>
    <name evidence="6" type="primary">mftE</name>
    <name evidence="6" type="ORF">EBN03_28585</name>
</gene>
<evidence type="ECO:0000256" key="5">
    <source>
        <dbReference type="ARBA" id="ARBA00024029"/>
    </source>
</evidence>
<dbReference type="GO" id="GO:0009231">
    <property type="term" value="P:riboflavin biosynthetic process"/>
    <property type="evidence" value="ECO:0007669"/>
    <property type="project" value="TreeGrafter"/>
</dbReference>
<reference evidence="6 7" key="1">
    <citation type="submission" date="2018-10" db="EMBL/GenBank/DDBJ databases">
        <title>Isolation from cow dung.</title>
        <authorList>
            <person name="Ling L."/>
        </authorList>
    </citation>
    <scope>NUCLEOTIDE SEQUENCE [LARGE SCALE GENOMIC DNA]</scope>
    <source>
        <strain evidence="6 7">NEAU-LL90</strain>
    </source>
</reference>
<dbReference type="PANTHER" id="PTHR35005">
    <property type="entry name" value="3-DEHYDRO-SCYLLO-INOSOSE HYDROLASE"/>
    <property type="match status" value="1"/>
</dbReference>
<evidence type="ECO:0000313" key="7">
    <source>
        <dbReference type="Proteomes" id="UP000279275"/>
    </source>
</evidence>
<dbReference type="NCBIfam" id="TIGR03964">
    <property type="entry name" value="mycofact_creat"/>
    <property type="match status" value="1"/>
</dbReference>
<dbReference type="Proteomes" id="UP000279275">
    <property type="component" value="Unassembled WGS sequence"/>
</dbReference>
<dbReference type="RefSeq" id="WP_122191255.1">
    <property type="nucleotide sequence ID" value="NZ_RFFH01000018.1"/>
</dbReference>
<dbReference type="InterPro" id="IPR003785">
    <property type="entry name" value="Creatininase/forma_Hydrolase"/>
</dbReference>
<proteinExistence type="inferred from homology"/>
<dbReference type="GO" id="GO:0046872">
    <property type="term" value="F:metal ion binding"/>
    <property type="evidence" value="ECO:0007669"/>
    <property type="project" value="UniProtKB-KW"/>
</dbReference>
<dbReference type="InterPro" id="IPR024087">
    <property type="entry name" value="Creatininase-like_sf"/>
</dbReference>
<dbReference type="EMBL" id="RFFH01000018">
    <property type="protein sequence ID" value="RMI28835.1"/>
    <property type="molecule type" value="Genomic_DNA"/>
</dbReference>
<keyword evidence="7" id="KW-1185">Reference proteome</keyword>
<keyword evidence="2" id="KW-0479">Metal-binding</keyword>
<keyword evidence="3" id="KW-0378">Hydrolase</keyword>
<dbReference type="GO" id="GO:0016811">
    <property type="term" value="F:hydrolase activity, acting on carbon-nitrogen (but not peptide) bonds, in linear amides"/>
    <property type="evidence" value="ECO:0007669"/>
    <property type="project" value="TreeGrafter"/>
</dbReference>
<dbReference type="PANTHER" id="PTHR35005:SF1">
    <property type="entry name" value="2-AMINO-5-FORMYLAMINO-6-RIBOSYLAMINOPYRIMIDIN-4(3H)-ONE 5'-MONOPHOSPHATE DEFORMYLASE"/>
    <property type="match status" value="1"/>
</dbReference>
<accession>A0A3M2KZ45</accession>
<sequence>MTELAALRFPDVTARARHTVLAIPLGATEQHGPHLPLHTDTTIATELARRLATQLPEVLAAPAVPYGASGEHAGFPGTLSIGCEALRLVLLELVRSADRFAGVVLVNGHGGNLEPLRSAVRTLRSEGRDVLAWSPSAPTTDSHAGHTETSALLYLRPQDVSIHAARPGNTTALPQLMDTLRHSGVAAVSPNGVLGDPTTADPIDGRRILDGWTTALVARTRQHFGLAAPVG</sequence>
<evidence type="ECO:0000313" key="6">
    <source>
        <dbReference type="EMBL" id="RMI28835.1"/>
    </source>
</evidence>
<dbReference type="AlphaFoldDB" id="A0A3M2KZ45"/>
<keyword evidence="4" id="KW-0862">Zinc</keyword>
<protein>
    <submittedName>
        <fullName evidence="6">Mycofactocin biosynthesis peptidyl-dipeptidase MftE</fullName>
    </submittedName>
</protein>
<organism evidence="6 7">
    <name type="scientific">Nocardia stercoris</name>
    <dbReference type="NCBI Taxonomy" id="2483361"/>
    <lineage>
        <taxon>Bacteria</taxon>
        <taxon>Bacillati</taxon>
        <taxon>Actinomycetota</taxon>
        <taxon>Actinomycetes</taxon>
        <taxon>Mycobacteriales</taxon>
        <taxon>Nocardiaceae</taxon>
        <taxon>Nocardia</taxon>
    </lineage>
</organism>
<evidence type="ECO:0000256" key="4">
    <source>
        <dbReference type="ARBA" id="ARBA00022833"/>
    </source>
</evidence>
<evidence type="ECO:0000256" key="2">
    <source>
        <dbReference type="ARBA" id="ARBA00022723"/>
    </source>
</evidence>
<dbReference type="InterPro" id="IPR023871">
    <property type="entry name" value="MftE"/>
</dbReference>
<evidence type="ECO:0000256" key="1">
    <source>
        <dbReference type="ARBA" id="ARBA00001947"/>
    </source>
</evidence>
<dbReference type="Gene3D" id="3.40.50.10310">
    <property type="entry name" value="Creatininase"/>
    <property type="match status" value="1"/>
</dbReference>
<evidence type="ECO:0000256" key="3">
    <source>
        <dbReference type="ARBA" id="ARBA00022801"/>
    </source>
</evidence>
<comment type="caution">
    <text evidence="6">The sequence shown here is derived from an EMBL/GenBank/DDBJ whole genome shotgun (WGS) entry which is preliminary data.</text>
</comment>
<comment type="similarity">
    <text evidence="5">Belongs to the creatininase superfamily.</text>
</comment>
<dbReference type="Pfam" id="PF02633">
    <property type="entry name" value="Creatininase"/>
    <property type="match status" value="1"/>
</dbReference>
<dbReference type="SUPFAM" id="SSF102215">
    <property type="entry name" value="Creatininase"/>
    <property type="match status" value="1"/>
</dbReference>
<comment type="cofactor">
    <cofactor evidence="1">
        <name>Zn(2+)</name>
        <dbReference type="ChEBI" id="CHEBI:29105"/>
    </cofactor>
</comment>
<name>A0A3M2KZ45_9NOCA</name>
<dbReference type="OrthoDB" id="9801445at2"/>